<evidence type="ECO:0000256" key="3">
    <source>
        <dbReference type="HAMAP-Rule" id="MF_01172"/>
    </source>
</evidence>
<name>A0A1I5P6Q5_9PSED</name>
<dbReference type="HAMAP" id="MF_01172">
    <property type="entry name" value="AstB"/>
    <property type="match status" value="1"/>
</dbReference>
<dbReference type="UniPathway" id="UPA00185">
    <property type="reaction ID" value="UER00280"/>
</dbReference>
<dbReference type="RefSeq" id="WP_090499494.1">
    <property type="nucleotide sequence ID" value="NZ_FOWX01000008.1"/>
</dbReference>
<keyword evidence="2 3" id="KW-0378">Hydrolase</keyword>
<dbReference type="InterPro" id="IPR007079">
    <property type="entry name" value="SuccinylArg_d-Hdrlase_AstB"/>
</dbReference>
<feature type="binding site" evidence="3">
    <location>
        <position position="252"/>
    </location>
    <ligand>
        <name>substrate</name>
    </ligand>
</feature>
<dbReference type="GO" id="GO:0019545">
    <property type="term" value="P:L-arginine catabolic process to succinate"/>
    <property type="evidence" value="ECO:0007669"/>
    <property type="project" value="UniProtKB-UniRule"/>
</dbReference>
<feature type="active site" description="Nucleophile" evidence="3">
    <location>
        <position position="371"/>
    </location>
</feature>
<organism evidence="5 6">
    <name type="scientific">Pseudomonas borbori</name>
    <dbReference type="NCBI Taxonomy" id="289003"/>
    <lineage>
        <taxon>Bacteria</taxon>
        <taxon>Pseudomonadati</taxon>
        <taxon>Pseudomonadota</taxon>
        <taxon>Gammaproteobacteria</taxon>
        <taxon>Pseudomonadales</taxon>
        <taxon>Pseudomonadaceae</taxon>
        <taxon>Pseudomonas</taxon>
    </lineage>
</organism>
<dbReference type="PANTHER" id="PTHR30420">
    <property type="entry name" value="N-SUCCINYLARGININE DIHYDROLASE"/>
    <property type="match status" value="1"/>
</dbReference>
<dbReference type="STRING" id="289003.SAMN05216190_10820"/>
<dbReference type="GO" id="GO:0019544">
    <property type="term" value="P:L-arginine catabolic process to L-glutamate"/>
    <property type="evidence" value="ECO:0007669"/>
    <property type="project" value="UniProtKB-UniRule"/>
</dbReference>
<dbReference type="Pfam" id="PF04996">
    <property type="entry name" value="AstB"/>
    <property type="match status" value="1"/>
</dbReference>
<dbReference type="OrthoDB" id="248552at2"/>
<comment type="similarity">
    <text evidence="3">Belongs to the succinylarginine dihydrolase family.</text>
</comment>
<dbReference type="GO" id="GO:0009015">
    <property type="term" value="F:N-succinylarginine dihydrolase activity"/>
    <property type="evidence" value="ECO:0007669"/>
    <property type="project" value="UniProtKB-UniRule"/>
</dbReference>
<feature type="binding site" evidence="3">
    <location>
        <position position="365"/>
    </location>
    <ligand>
        <name>substrate</name>
    </ligand>
</feature>
<gene>
    <name evidence="3" type="primary">astB</name>
    <name evidence="5" type="ORF">SAMN05216190_10820</name>
</gene>
<dbReference type="NCBIfam" id="NF009789">
    <property type="entry name" value="PRK13281.1"/>
    <property type="match status" value="1"/>
</dbReference>
<keyword evidence="1 3" id="KW-0056">Arginine metabolism</keyword>
<keyword evidence="6" id="KW-1185">Reference proteome</keyword>
<dbReference type="Gene3D" id="3.75.10.20">
    <property type="entry name" value="Succinylarginine dihydrolase"/>
    <property type="match status" value="1"/>
</dbReference>
<feature type="binding site" evidence="3">
    <location>
        <position position="110"/>
    </location>
    <ligand>
        <name>substrate</name>
    </ligand>
</feature>
<dbReference type="InterPro" id="IPR037031">
    <property type="entry name" value="AstB_sf"/>
</dbReference>
<feature type="binding site" evidence="3">
    <location>
        <begin position="19"/>
        <end position="28"/>
    </location>
    <ligand>
        <name>substrate</name>
    </ligand>
</feature>
<evidence type="ECO:0000256" key="4">
    <source>
        <dbReference type="NCBIfam" id="TIGR03241"/>
    </source>
</evidence>
<proteinExistence type="inferred from homology"/>
<evidence type="ECO:0000256" key="1">
    <source>
        <dbReference type="ARBA" id="ARBA00022503"/>
    </source>
</evidence>
<sequence length="448" mass="48679">MSAYEMNFDGLVGPTHNYGGLSYGNVASQSNSQADSSPKQAAKQGLAKMKALMEMGFKQGVLAPQERPDVAVLRRLGFTGSDARVIERAAQEAMPLLVASCSASSMWTANACTVSPSADTADGRVHFTAANLNCKFHRSIEHPTTSRLLGAMFANEQHFAHHAALPAVAQFGDEGAANHTRFCKGYGDAGVEFFVFGRSAFDGRFPAPQRYPARQTLEASQAVVRLHGLSEAGVVYAQQNPAVIDQGVFHNDVIAVGNGEVLFYHQDAFLDTDRVLAELADKLARRGGTLQAVCVPRDAVTVEDAVKSYLFNSQLLPRAAGGMLLIVPEECRNNANVWNYLQRLTGGSGPIREVKVFDLKQSMQNGGGPACLRLRVALKENELAAVNPGVIMTPQLYDRLNVWVDKHYRDRLGESELADPQLLIECRTALDELTQILKLGAVYPFQLN</sequence>
<feature type="binding site" evidence="3">
    <location>
        <begin position="137"/>
        <end position="138"/>
    </location>
    <ligand>
        <name>substrate</name>
    </ligand>
</feature>
<evidence type="ECO:0000256" key="2">
    <source>
        <dbReference type="ARBA" id="ARBA00022801"/>
    </source>
</evidence>
<feature type="active site" evidence="3">
    <location>
        <position position="174"/>
    </location>
</feature>
<reference evidence="6" key="1">
    <citation type="submission" date="2016-10" db="EMBL/GenBank/DDBJ databases">
        <authorList>
            <person name="Varghese N."/>
            <person name="Submissions S."/>
        </authorList>
    </citation>
    <scope>NUCLEOTIDE SEQUENCE [LARGE SCALE GENOMIC DNA]</scope>
    <source>
        <strain evidence="6">DSM 17834</strain>
    </source>
</reference>
<dbReference type="AlphaFoldDB" id="A0A1I5P6Q5"/>
<dbReference type="PANTHER" id="PTHR30420:SF2">
    <property type="entry name" value="N-SUCCINYLARGININE DIHYDROLASE"/>
    <property type="match status" value="1"/>
</dbReference>
<comment type="function">
    <text evidence="3">Catalyzes the hydrolysis of N(2)-succinylarginine into N(2)-succinylornithine, ammonia and CO(2).</text>
</comment>
<protein>
    <recommendedName>
        <fullName evidence="3 4">N-succinylarginine dihydrolase</fullName>
        <ecNumber evidence="3 4">3.5.3.23</ecNumber>
    </recommendedName>
</protein>
<dbReference type="SUPFAM" id="SSF55909">
    <property type="entry name" value="Pentein"/>
    <property type="match status" value="1"/>
</dbReference>
<comment type="catalytic activity">
    <reaction evidence="3">
        <text>N(2)-succinyl-L-arginine + 2 H2O + 2 H(+) = N(2)-succinyl-L-ornithine + 2 NH4(+) + CO2</text>
        <dbReference type="Rhea" id="RHEA:19533"/>
        <dbReference type="ChEBI" id="CHEBI:15377"/>
        <dbReference type="ChEBI" id="CHEBI:15378"/>
        <dbReference type="ChEBI" id="CHEBI:16526"/>
        <dbReference type="ChEBI" id="CHEBI:28938"/>
        <dbReference type="ChEBI" id="CHEBI:58241"/>
        <dbReference type="ChEBI" id="CHEBI:58514"/>
        <dbReference type="EC" id="3.5.3.23"/>
    </reaction>
</comment>
<dbReference type="NCBIfam" id="TIGR03241">
    <property type="entry name" value="arg_catab_astB"/>
    <property type="match status" value="1"/>
</dbReference>
<feature type="active site" evidence="3">
    <location>
        <position position="250"/>
    </location>
</feature>
<feature type="binding site" evidence="3">
    <location>
        <position position="214"/>
    </location>
    <ligand>
        <name>substrate</name>
    </ligand>
</feature>
<accession>A0A1I5P6Q5</accession>
<comment type="pathway">
    <text evidence="3">Amino-acid degradation; L-arginine degradation via AST pathway; L-glutamate and succinate from L-arginine: step 2/5.</text>
</comment>
<dbReference type="Proteomes" id="UP000198784">
    <property type="component" value="Unassembled WGS sequence"/>
</dbReference>
<evidence type="ECO:0000313" key="5">
    <source>
        <dbReference type="EMBL" id="SFP29490.1"/>
    </source>
</evidence>
<comment type="subunit">
    <text evidence="3">Homodimer.</text>
</comment>
<dbReference type="EMBL" id="FOWX01000008">
    <property type="protein sequence ID" value="SFP29490.1"/>
    <property type="molecule type" value="Genomic_DNA"/>
</dbReference>
<evidence type="ECO:0000313" key="6">
    <source>
        <dbReference type="Proteomes" id="UP000198784"/>
    </source>
</evidence>
<dbReference type="EC" id="3.5.3.23" evidence="3 4"/>